<feature type="chain" id="PRO_5010250623" description="Outer membrane protein beta-barrel domain-containing protein" evidence="2">
    <location>
        <begin position="25"/>
        <end position="277"/>
    </location>
</feature>
<accession>A0A1Q9AZK3</accession>
<comment type="caution">
    <text evidence="4">The sequence shown here is derived from an EMBL/GenBank/DDBJ whole genome shotgun (WGS) entry which is preliminary data.</text>
</comment>
<sequence length="277" mass="29452">MERGGWWIAAGLLVVLAAGAPAHGADMNFEQVPEVVIGKASDSPTLYLRGDIGFTVKSKGGDASLKAFDGTSTRTIGFDEVRFGEPLAGTIGIGARVNDMLRTDITAEYFQGDFKGDSDVLGACSGEASGTNCHHSHKADYEGISLMANGYVDLATIAGITPYIGAGVGATRLSYGSVKESWTCQEAGAACSGNALQGERYDGEASWRFTYALMAGASYNLTDRLALDVGYRYSDIADGKIFDYKGWEAANGATGDKTRDDGLRRHEIRAGLRFFFD</sequence>
<keyword evidence="5" id="KW-1185">Reference proteome</keyword>
<organism evidence="4 5">
    <name type="scientific">Xaviernesmea oryzae</name>
    <dbReference type="NCBI Taxonomy" id="464029"/>
    <lineage>
        <taxon>Bacteria</taxon>
        <taxon>Pseudomonadati</taxon>
        <taxon>Pseudomonadota</taxon>
        <taxon>Alphaproteobacteria</taxon>
        <taxon>Hyphomicrobiales</taxon>
        <taxon>Rhizobiaceae</taxon>
        <taxon>Rhizobium/Agrobacterium group</taxon>
        <taxon>Xaviernesmea</taxon>
    </lineage>
</organism>
<dbReference type="RefSeq" id="WP_075627016.1">
    <property type="nucleotide sequence ID" value="NZ_FOAM01000006.1"/>
</dbReference>
<dbReference type="Pfam" id="PF13505">
    <property type="entry name" value="OMP_b-brl"/>
    <property type="match status" value="1"/>
</dbReference>
<evidence type="ECO:0000313" key="4">
    <source>
        <dbReference type="EMBL" id="OLP61125.1"/>
    </source>
</evidence>
<evidence type="ECO:0000313" key="5">
    <source>
        <dbReference type="Proteomes" id="UP000186364"/>
    </source>
</evidence>
<proteinExistence type="predicted"/>
<dbReference type="Gene3D" id="2.40.160.20">
    <property type="match status" value="1"/>
</dbReference>
<evidence type="ECO:0000259" key="3">
    <source>
        <dbReference type="Pfam" id="PF13505"/>
    </source>
</evidence>
<evidence type="ECO:0000256" key="2">
    <source>
        <dbReference type="SAM" id="SignalP"/>
    </source>
</evidence>
<gene>
    <name evidence="4" type="ORF">BJF93_03500</name>
</gene>
<feature type="domain" description="Outer membrane protein beta-barrel" evidence="3">
    <location>
        <begin position="12"/>
        <end position="249"/>
    </location>
</feature>
<keyword evidence="1 2" id="KW-0732">Signal</keyword>
<dbReference type="SUPFAM" id="SSF56925">
    <property type="entry name" value="OMPA-like"/>
    <property type="match status" value="1"/>
</dbReference>
<name>A0A1Q9AZK3_9HYPH</name>
<dbReference type="OrthoDB" id="5643626at2"/>
<dbReference type="InterPro" id="IPR027385">
    <property type="entry name" value="Beta-barrel_OMP"/>
</dbReference>
<dbReference type="AlphaFoldDB" id="A0A1Q9AZK3"/>
<dbReference type="EMBL" id="MKIP01000034">
    <property type="protein sequence ID" value="OLP61125.1"/>
    <property type="molecule type" value="Genomic_DNA"/>
</dbReference>
<protein>
    <recommendedName>
        <fullName evidence="3">Outer membrane protein beta-barrel domain-containing protein</fullName>
    </recommendedName>
</protein>
<reference evidence="4 5" key="1">
    <citation type="submission" date="2016-09" db="EMBL/GenBank/DDBJ databases">
        <title>Rhizobium sp. nov., a novel species isolated from the rice rhizosphere.</title>
        <authorList>
            <person name="Zhao J."/>
            <person name="Zhang X."/>
        </authorList>
    </citation>
    <scope>NUCLEOTIDE SEQUENCE [LARGE SCALE GENOMIC DNA]</scope>
    <source>
        <strain evidence="4 5">1.7048</strain>
    </source>
</reference>
<dbReference type="InterPro" id="IPR011250">
    <property type="entry name" value="OMP/PagP_B-barrel"/>
</dbReference>
<evidence type="ECO:0000256" key="1">
    <source>
        <dbReference type="ARBA" id="ARBA00022729"/>
    </source>
</evidence>
<dbReference type="Proteomes" id="UP000186364">
    <property type="component" value="Unassembled WGS sequence"/>
</dbReference>
<feature type="signal peptide" evidence="2">
    <location>
        <begin position="1"/>
        <end position="24"/>
    </location>
</feature>